<keyword evidence="6" id="KW-0830">Ubiquinone</keyword>
<evidence type="ECO:0000313" key="7">
    <source>
        <dbReference type="Proteomes" id="UP001185092"/>
    </source>
</evidence>
<dbReference type="GO" id="GO:0008168">
    <property type="term" value="F:methyltransferase activity"/>
    <property type="evidence" value="ECO:0007669"/>
    <property type="project" value="UniProtKB-KW"/>
</dbReference>
<dbReference type="PANTHER" id="PTHR44307">
    <property type="entry name" value="PHOSPHOETHANOLAMINE METHYLTRANSFERASE"/>
    <property type="match status" value="1"/>
</dbReference>
<reference evidence="6" key="1">
    <citation type="submission" date="2023-07" db="EMBL/GenBank/DDBJ databases">
        <title>Genomic Encyclopedia of Type Strains, Phase IV (KMG-IV): sequencing the most valuable type-strain genomes for metagenomic binning, comparative biology and taxonomic classification.</title>
        <authorList>
            <person name="Goeker M."/>
        </authorList>
    </citation>
    <scope>NUCLEOTIDE SEQUENCE</scope>
    <source>
        <strain evidence="6">DSM 26174</strain>
    </source>
</reference>
<dbReference type="SUPFAM" id="SSF53335">
    <property type="entry name" value="S-adenosyl-L-methionine-dependent methyltransferases"/>
    <property type="match status" value="1"/>
</dbReference>
<comment type="pathway">
    <text evidence="1">Lipid metabolism.</text>
</comment>
<proteinExistence type="predicted"/>
<evidence type="ECO:0000256" key="4">
    <source>
        <dbReference type="ARBA" id="ARBA00025707"/>
    </source>
</evidence>
<organism evidence="6 7">
    <name type="scientific">Aureibacter tunicatorum</name>
    <dbReference type="NCBI Taxonomy" id="866807"/>
    <lineage>
        <taxon>Bacteria</taxon>
        <taxon>Pseudomonadati</taxon>
        <taxon>Bacteroidota</taxon>
        <taxon>Cytophagia</taxon>
        <taxon>Cytophagales</taxon>
        <taxon>Persicobacteraceae</taxon>
        <taxon>Aureibacter</taxon>
    </lineage>
</organism>
<keyword evidence="2" id="KW-0489">Methyltransferase</keyword>
<dbReference type="Proteomes" id="UP001185092">
    <property type="component" value="Unassembled WGS sequence"/>
</dbReference>
<name>A0AAE3XS36_9BACT</name>
<dbReference type="EMBL" id="JAVDQD010000009">
    <property type="protein sequence ID" value="MDR6241597.1"/>
    <property type="molecule type" value="Genomic_DNA"/>
</dbReference>
<dbReference type="InterPro" id="IPR029063">
    <property type="entry name" value="SAM-dependent_MTases_sf"/>
</dbReference>
<evidence type="ECO:0000313" key="6">
    <source>
        <dbReference type="EMBL" id="MDR6241597.1"/>
    </source>
</evidence>
<dbReference type="Gene3D" id="3.40.50.150">
    <property type="entry name" value="Vaccinia Virus protein VP39"/>
    <property type="match status" value="1"/>
</dbReference>
<evidence type="ECO:0000256" key="1">
    <source>
        <dbReference type="ARBA" id="ARBA00005189"/>
    </source>
</evidence>
<dbReference type="CDD" id="cd02440">
    <property type="entry name" value="AdoMet_MTases"/>
    <property type="match status" value="1"/>
</dbReference>
<keyword evidence="7" id="KW-1185">Reference proteome</keyword>
<dbReference type="AlphaFoldDB" id="A0AAE3XS36"/>
<evidence type="ECO:0000256" key="2">
    <source>
        <dbReference type="ARBA" id="ARBA00022603"/>
    </source>
</evidence>
<protein>
    <submittedName>
        <fullName evidence="6">Ubiquinone/menaquinone biosynthesis C-methylase UbiE</fullName>
    </submittedName>
</protein>
<evidence type="ECO:0000259" key="5">
    <source>
        <dbReference type="Pfam" id="PF13847"/>
    </source>
</evidence>
<keyword evidence="3" id="KW-0808">Transferase</keyword>
<dbReference type="Pfam" id="PF13847">
    <property type="entry name" value="Methyltransf_31"/>
    <property type="match status" value="1"/>
</dbReference>
<feature type="domain" description="Methyltransferase" evidence="5">
    <location>
        <begin position="38"/>
        <end position="161"/>
    </location>
</feature>
<dbReference type="InterPro" id="IPR025714">
    <property type="entry name" value="Methyltranfer_dom"/>
</dbReference>
<dbReference type="PANTHER" id="PTHR44307:SF2">
    <property type="entry name" value="PHOSPHOETHANOLAMINE METHYLTRANSFERASE ISOFORM X1"/>
    <property type="match status" value="1"/>
</dbReference>
<accession>A0AAE3XS36</accession>
<gene>
    <name evidence="6" type="ORF">HNQ88_004684</name>
</gene>
<dbReference type="GO" id="GO:0032259">
    <property type="term" value="P:methylation"/>
    <property type="evidence" value="ECO:0007669"/>
    <property type="project" value="UniProtKB-KW"/>
</dbReference>
<comment type="caution">
    <text evidence="6">The sequence shown here is derived from an EMBL/GenBank/DDBJ whole genome shotgun (WGS) entry which is preliminary data.</text>
</comment>
<comment type="pathway">
    <text evidence="4">Phospholipid metabolism.</text>
</comment>
<dbReference type="RefSeq" id="WP_309942517.1">
    <property type="nucleotide sequence ID" value="NZ_AP025307.1"/>
</dbReference>
<sequence length="250" mass="28910">MEKKMEDYFYEAFENMDRLGPGDNQSTLKAIECIDKNQTVKILDIGCGVGSHTFLMAKSLENAEVVAIDNSSDFIDQFNHKAKQYNLDNRVKGICMSMFEMTFEDSSFDYIFAEGSIYIAGFETGLKEWKRFLKPNGKLICSEISWITDNQSKQAKAYWEANYPQIDSIENKNIQAENLGYEVVNHFILPKEAWTDNYYVPLQRNIDAMKAKYPENAIALEVARMIQEEIDLYTNHGTEYSYVFYVLQAK</sequence>
<evidence type="ECO:0000256" key="3">
    <source>
        <dbReference type="ARBA" id="ARBA00022679"/>
    </source>
</evidence>